<feature type="signal peptide" evidence="1">
    <location>
        <begin position="1"/>
        <end position="32"/>
    </location>
</feature>
<comment type="caution">
    <text evidence="2">The sequence shown here is derived from an EMBL/GenBank/DDBJ whole genome shotgun (WGS) entry which is preliminary data.</text>
</comment>
<dbReference type="PANTHER" id="PTHR34861">
    <property type="match status" value="1"/>
</dbReference>
<name>A0A0R0C9X6_9GAMM</name>
<dbReference type="Gene3D" id="3.50.30.50">
    <property type="entry name" value="Putative cyclase"/>
    <property type="match status" value="1"/>
</dbReference>
<dbReference type="OrthoDB" id="7067800at2"/>
<evidence type="ECO:0000256" key="1">
    <source>
        <dbReference type="SAM" id="SignalP"/>
    </source>
</evidence>
<dbReference type="Proteomes" id="UP000050864">
    <property type="component" value="Unassembled WGS sequence"/>
</dbReference>
<dbReference type="EMBL" id="LDJI01000038">
    <property type="protein sequence ID" value="KRG62179.1"/>
    <property type="molecule type" value="Genomic_DNA"/>
</dbReference>
<evidence type="ECO:0000313" key="3">
    <source>
        <dbReference type="Proteomes" id="UP000050864"/>
    </source>
</evidence>
<reference evidence="2 3" key="1">
    <citation type="submission" date="2015-05" db="EMBL/GenBank/DDBJ databases">
        <title>Genome sequencing and analysis of members of genus Stenotrophomonas.</title>
        <authorList>
            <person name="Patil P.P."/>
            <person name="Midha S."/>
            <person name="Patil P.B."/>
        </authorList>
    </citation>
    <scope>NUCLEOTIDE SEQUENCE [LARGE SCALE GENOMIC DNA]</scope>
    <source>
        <strain evidence="2 3">DSM 18929</strain>
    </source>
</reference>
<dbReference type="SUPFAM" id="SSF102198">
    <property type="entry name" value="Putative cyclase"/>
    <property type="match status" value="1"/>
</dbReference>
<dbReference type="GO" id="GO:0004061">
    <property type="term" value="F:arylformamidase activity"/>
    <property type="evidence" value="ECO:0007669"/>
    <property type="project" value="InterPro"/>
</dbReference>
<accession>A0A0R0C9X6</accession>
<dbReference type="AlphaFoldDB" id="A0A0R0C9X6"/>
<dbReference type="PANTHER" id="PTHR34861:SF10">
    <property type="entry name" value="CYCLASE"/>
    <property type="match status" value="1"/>
</dbReference>
<keyword evidence="1" id="KW-0732">Signal</keyword>
<dbReference type="GO" id="GO:0019441">
    <property type="term" value="P:L-tryptophan catabolic process to kynurenine"/>
    <property type="evidence" value="ECO:0007669"/>
    <property type="project" value="InterPro"/>
</dbReference>
<proteinExistence type="predicted"/>
<dbReference type="RefSeq" id="WP_057635887.1">
    <property type="nucleotide sequence ID" value="NZ_LDJI01000038.1"/>
</dbReference>
<dbReference type="InterPro" id="IPR007325">
    <property type="entry name" value="KFase/CYL"/>
</dbReference>
<keyword evidence="3" id="KW-1185">Reference proteome</keyword>
<dbReference type="STRING" id="405444.ABB26_16935"/>
<gene>
    <name evidence="2" type="ORF">ABB26_16935</name>
</gene>
<organism evidence="2 3">
    <name type="scientific">Stenotrophomonas humi</name>
    <dbReference type="NCBI Taxonomy" id="405444"/>
    <lineage>
        <taxon>Bacteria</taxon>
        <taxon>Pseudomonadati</taxon>
        <taxon>Pseudomonadota</taxon>
        <taxon>Gammaproteobacteria</taxon>
        <taxon>Lysobacterales</taxon>
        <taxon>Lysobacteraceae</taxon>
        <taxon>Stenotrophomonas</taxon>
    </lineage>
</organism>
<dbReference type="PATRIC" id="fig|405444.3.peg.2648"/>
<sequence length="346" mass="37528">MSLLSPFPASRVCRRSTALGLLLAAISPLAVAHQSPPPEQVPSGQQVGVSPWGPTDEIGRLNLITEASRAAILSRVSGGKVYDLATDYYVGMPSWQDAGDPHYQFWMTHTPHGTMIDDPMGVGAAMNTTRSYTGTAFSMYSHTGTHIDALNHFGIHGRIWNGFEASKHLGDRGWKVTGIEKFPPLVARGVLIDVAGAKGVNMLPDSYRVTRQDLKDALRRQNVSLQEGDIVLIRTGRMQLFNQPKAYMANPPGMSLDAARFLVEDGGAIVVGADNLSFETFPSEVADDYVPLHTYLLAQQGAPIIELIALDELARDRVYEFAFIGGPLKIRGGDAAPLRPVALPIR</sequence>
<dbReference type="Pfam" id="PF04199">
    <property type="entry name" value="Cyclase"/>
    <property type="match status" value="1"/>
</dbReference>
<evidence type="ECO:0000313" key="2">
    <source>
        <dbReference type="EMBL" id="KRG62179.1"/>
    </source>
</evidence>
<protein>
    <submittedName>
        <fullName evidence="2">Cyclase</fullName>
    </submittedName>
</protein>
<feature type="chain" id="PRO_5006393874" evidence="1">
    <location>
        <begin position="33"/>
        <end position="346"/>
    </location>
</feature>
<dbReference type="InterPro" id="IPR037175">
    <property type="entry name" value="KFase_sf"/>
</dbReference>